<sequence length="74" mass="7988">MLQQGQRDGSRHDASDEETDEQDPPSPLLPPVAFKITPSKTTNTKARAPIPTPIPICAFGLRLLPPKNRSSPAS</sequence>
<proteinExistence type="predicted"/>
<feature type="region of interest" description="Disordered" evidence="1">
    <location>
        <begin position="1"/>
        <end position="35"/>
    </location>
</feature>
<accession>A0A6J4QKD5</accession>
<evidence type="ECO:0000313" key="2">
    <source>
        <dbReference type="EMBL" id="CAA9443133.1"/>
    </source>
</evidence>
<gene>
    <name evidence="2" type="ORF">AVDCRST_MAG01-01-3845</name>
</gene>
<reference evidence="2" key="1">
    <citation type="submission" date="2020-02" db="EMBL/GenBank/DDBJ databases">
        <authorList>
            <person name="Meier V. D."/>
        </authorList>
    </citation>
    <scope>NUCLEOTIDE SEQUENCE</scope>
    <source>
        <strain evidence="2">AVDCRST_MAG01</strain>
    </source>
</reference>
<protein>
    <submittedName>
        <fullName evidence="2">Uncharacterized protein</fullName>
    </submittedName>
</protein>
<dbReference type="AlphaFoldDB" id="A0A6J4QKD5"/>
<organism evidence="2">
    <name type="scientific">uncultured Rubrobacteraceae bacterium</name>
    <dbReference type="NCBI Taxonomy" id="349277"/>
    <lineage>
        <taxon>Bacteria</taxon>
        <taxon>Bacillati</taxon>
        <taxon>Actinomycetota</taxon>
        <taxon>Rubrobacteria</taxon>
        <taxon>Rubrobacterales</taxon>
        <taxon>Rubrobacteraceae</taxon>
        <taxon>environmental samples</taxon>
    </lineage>
</organism>
<evidence type="ECO:0000256" key="1">
    <source>
        <dbReference type="SAM" id="MobiDB-lite"/>
    </source>
</evidence>
<name>A0A6J4QKD5_9ACTN</name>
<dbReference type="EMBL" id="CADCUW010000496">
    <property type="protein sequence ID" value="CAA9443133.1"/>
    <property type="molecule type" value="Genomic_DNA"/>
</dbReference>